<proteinExistence type="predicted"/>
<organism evidence="1 2">
    <name type="scientific">Galendromus occidentalis</name>
    <name type="common">western predatory mite</name>
    <dbReference type="NCBI Taxonomy" id="34638"/>
    <lineage>
        <taxon>Eukaryota</taxon>
        <taxon>Metazoa</taxon>
        <taxon>Ecdysozoa</taxon>
        <taxon>Arthropoda</taxon>
        <taxon>Chelicerata</taxon>
        <taxon>Arachnida</taxon>
        <taxon>Acari</taxon>
        <taxon>Parasitiformes</taxon>
        <taxon>Mesostigmata</taxon>
        <taxon>Gamasina</taxon>
        <taxon>Phytoseioidea</taxon>
        <taxon>Phytoseiidae</taxon>
        <taxon>Typhlodrominae</taxon>
        <taxon>Galendromus</taxon>
    </lineage>
</organism>
<dbReference type="PANTHER" id="PTHR10663">
    <property type="entry name" value="GUANYL-NUCLEOTIDE EXCHANGE FACTOR"/>
    <property type="match status" value="1"/>
</dbReference>
<name>A0AAJ6VY37_9ACAR</name>
<dbReference type="AlphaFoldDB" id="A0AAJ6VY37"/>
<dbReference type="GeneID" id="100903891"/>
<evidence type="ECO:0000313" key="2">
    <source>
        <dbReference type="RefSeq" id="XP_003743651.1"/>
    </source>
</evidence>
<reference evidence="2" key="1">
    <citation type="submission" date="2025-08" db="UniProtKB">
        <authorList>
            <consortium name="RefSeq"/>
        </authorList>
    </citation>
    <scope>IDENTIFICATION</scope>
</reference>
<dbReference type="RefSeq" id="XP_003743651.1">
    <property type="nucleotide sequence ID" value="XM_003743603.1"/>
</dbReference>
<protein>
    <submittedName>
        <fullName evidence="2">Golgi-specific brefeldin A-resistance guanine nucleotide exchange factor 1-like</fullName>
    </submittedName>
</protein>
<accession>A0AAJ6VY37</accession>
<dbReference type="KEGG" id="goe:100903891"/>
<gene>
    <name evidence="2" type="primary">LOC100903891</name>
</gene>
<sequence>MLYKKIKNEEIIMPAEQTGLVKENYLWKVLMKRGTLPEGRFKDCPKGVLDEEVFTLSWSPTLVALSYLLDRCVDDTLLIQKLMSGYRKCATIAAHYGRYEVFDHLILALYKFTGISSADSPLGVLQLLGGDQRAQLTAKMMFTLAHKHGDVMKEGWKQLVDCSLILYKSGLMPASMTTADDFVETKGCVSIARRPQESNARAEHGLISSIVSHITSSVSAAQKEQEAQLRKIAQTCVINFHPEFIFSESTFLRTSALEELIKVLIAPCPVPPSHSFVNDTGYDEESTVFALELLVKVVLKNKDRTIGCYLEPDLEWSSSNNLDIHVIPAEGGS</sequence>
<evidence type="ECO:0000313" key="1">
    <source>
        <dbReference type="Proteomes" id="UP000694867"/>
    </source>
</evidence>
<dbReference type="PANTHER" id="PTHR10663:SF388">
    <property type="entry name" value="GOLGI-SPECIFIC BREFELDIN A-RESISTANCE GUANINE NUCLEOTIDE EXCHANGE FACTOR 1"/>
    <property type="match status" value="1"/>
</dbReference>
<dbReference type="Proteomes" id="UP000694867">
    <property type="component" value="Unplaced"/>
</dbReference>
<keyword evidence="1" id="KW-1185">Reference proteome</keyword>